<evidence type="ECO:0000313" key="3">
    <source>
        <dbReference type="EMBL" id="GFS46716.1"/>
    </source>
</evidence>
<organism evidence="3 4">
    <name type="scientific">Actinidia rufa</name>
    <dbReference type="NCBI Taxonomy" id="165716"/>
    <lineage>
        <taxon>Eukaryota</taxon>
        <taxon>Viridiplantae</taxon>
        <taxon>Streptophyta</taxon>
        <taxon>Embryophyta</taxon>
        <taxon>Tracheophyta</taxon>
        <taxon>Spermatophyta</taxon>
        <taxon>Magnoliopsida</taxon>
        <taxon>eudicotyledons</taxon>
        <taxon>Gunneridae</taxon>
        <taxon>Pentapetalae</taxon>
        <taxon>asterids</taxon>
        <taxon>Ericales</taxon>
        <taxon>Actinidiaceae</taxon>
        <taxon>Actinidia</taxon>
    </lineage>
</organism>
<reference evidence="4" key="1">
    <citation type="submission" date="2019-07" db="EMBL/GenBank/DDBJ databases">
        <title>De Novo Assembly of kiwifruit Actinidia rufa.</title>
        <authorList>
            <person name="Sugita-Konishi S."/>
            <person name="Sato K."/>
            <person name="Mori E."/>
            <person name="Abe Y."/>
            <person name="Kisaki G."/>
            <person name="Hamano K."/>
            <person name="Suezawa K."/>
            <person name="Otani M."/>
            <person name="Fukuda T."/>
            <person name="Manabe T."/>
            <person name="Gomi K."/>
            <person name="Tabuchi M."/>
            <person name="Akimitsu K."/>
            <person name="Kataoka I."/>
        </authorList>
    </citation>
    <scope>NUCLEOTIDE SEQUENCE [LARGE SCALE GENOMIC DNA]</scope>
    <source>
        <strain evidence="4">cv. Fuchu</strain>
    </source>
</reference>
<evidence type="ECO:0000256" key="1">
    <source>
        <dbReference type="ARBA" id="ARBA00006643"/>
    </source>
</evidence>
<proteinExistence type="inferred from homology"/>
<evidence type="ECO:0000259" key="2">
    <source>
        <dbReference type="Pfam" id="PF14432"/>
    </source>
</evidence>
<dbReference type="GO" id="GO:0003723">
    <property type="term" value="F:RNA binding"/>
    <property type="evidence" value="ECO:0007669"/>
    <property type="project" value="InterPro"/>
</dbReference>
<comment type="similarity">
    <text evidence="1">Belongs to the PPR family. PCMP-H subfamily.</text>
</comment>
<sequence>MGSKADFLLQTTLLRRRTAGVRRIASKRYVASWNALIAGLAHKRSFRALQENEIGGVELGSLMKSQFSELCQRIRNWCGFVDKAYWVFENMSRDKRIVTGNTTILALAMHGDGAGRLEEAFGIVNSMPTVPDVVLWQTLLGACKTYGNVDLAEQVSRKVVEMGSNTSVLLLNVYAANQRWDDVGRVREAMENSEVKKVLGFSYMEVEGVIHTFVNGDQSHSSWREIYRKLEEEEKENALSYHGEKLAVAFGLISMSKGSPIQVIKNLQICGDCHVVIKLVSKIYGREIIVRDRAQFHRFKDGSCSCRDYW</sequence>
<dbReference type="InterPro" id="IPR046848">
    <property type="entry name" value="E_motif"/>
</dbReference>
<dbReference type="EMBL" id="BJWL01000471">
    <property type="protein sequence ID" value="GFS46716.1"/>
    <property type="molecule type" value="Genomic_DNA"/>
</dbReference>
<dbReference type="GO" id="GO:0008270">
    <property type="term" value="F:zinc ion binding"/>
    <property type="evidence" value="ECO:0007669"/>
    <property type="project" value="InterPro"/>
</dbReference>
<dbReference type="OrthoDB" id="185373at2759"/>
<name>A0A7J0E0P4_9ERIC</name>
<dbReference type="InterPro" id="IPR011990">
    <property type="entry name" value="TPR-like_helical_dom_sf"/>
</dbReference>
<dbReference type="Pfam" id="PF20431">
    <property type="entry name" value="E_motif"/>
    <property type="match status" value="1"/>
</dbReference>
<dbReference type="PANTHER" id="PTHR47926:SF408">
    <property type="entry name" value="DYW DOMAIN-CONTAINING PROTEIN"/>
    <property type="match status" value="1"/>
</dbReference>
<dbReference type="Pfam" id="PF14432">
    <property type="entry name" value="DYW_deaminase"/>
    <property type="match status" value="1"/>
</dbReference>
<dbReference type="AlphaFoldDB" id="A0A7J0E0P4"/>
<keyword evidence="4" id="KW-1185">Reference proteome</keyword>
<dbReference type="InterPro" id="IPR046960">
    <property type="entry name" value="PPR_At4g14850-like_plant"/>
</dbReference>
<evidence type="ECO:0000313" key="4">
    <source>
        <dbReference type="Proteomes" id="UP000585474"/>
    </source>
</evidence>
<accession>A0A7J0E0P4</accession>
<comment type="caution">
    <text evidence="3">The sequence shown here is derived from an EMBL/GenBank/DDBJ whole genome shotgun (WGS) entry which is preliminary data.</text>
</comment>
<dbReference type="Proteomes" id="UP000585474">
    <property type="component" value="Unassembled WGS sequence"/>
</dbReference>
<dbReference type="GO" id="GO:0009451">
    <property type="term" value="P:RNA modification"/>
    <property type="evidence" value="ECO:0007669"/>
    <property type="project" value="InterPro"/>
</dbReference>
<gene>
    <name evidence="3" type="ORF">Acr_00g0103790</name>
</gene>
<protein>
    <submittedName>
        <fullName evidence="3">Tetratricopeptide repeat (TPR)-like superfamily protein</fullName>
    </submittedName>
</protein>
<dbReference type="Gene3D" id="1.25.40.10">
    <property type="entry name" value="Tetratricopeptide repeat domain"/>
    <property type="match status" value="1"/>
</dbReference>
<dbReference type="PANTHER" id="PTHR47926">
    <property type="entry name" value="PENTATRICOPEPTIDE REPEAT-CONTAINING PROTEIN"/>
    <property type="match status" value="1"/>
</dbReference>
<feature type="domain" description="DYW" evidence="2">
    <location>
        <begin position="226"/>
        <end position="310"/>
    </location>
</feature>
<dbReference type="InterPro" id="IPR032867">
    <property type="entry name" value="DYW_dom"/>
</dbReference>